<comment type="caution">
    <text evidence="2">The sequence shown here is derived from an EMBL/GenBank/DDBJ whole genome shotgun (WGS) entry which is preliminary data.</text>
</comment>
<evidence type="ECO:0000313" key="2">
    <source>
        <dbReference type="EMBL" id="EWM20927.1"/>
    </source>
</evidence>
<proteinExistence type="predicted"/>
<accession>W7T2J5</accession>
<feature type="compositionally biased region" description="Polar residues" evidence="1">
    <location>
        <begin position="1"/>
        <end position="21"/>
    </location>
</feature>
<organism evidence="2 3">
    <name type="scientific">Nannochloropsis gaditana</name>
    <dbReference type="NCBI Taxonomy" id="72520"/>
    <lineage>
        <taxon>Eukaryota</taxon>
        <taxon>Sar</taxon>
        <taxon>Stramenopiles</taxon>
        <taxon>Ochrophyta</taxon>
        <taxon>Eustigmatophyceae</taxon>
        <taxon>Eustigmatales</taxon>
        <taxon>Monodopsidaceae</taxon>
        <taxon>Nannochloropsis</taxon>
    </lineage>
</organism>
<dbReference type="AlphaFoldDB" id="W7T2J5"/>
<gene>
    <name evidence="2" type="ORF">Naga_100061g23</name>
</gene>
<keyword evidence="3" id="KW-1185">Reference proteome</keyword>
<evidence type="ECO:0000313" key="3">
    <source>
        <dbReference type="Proteomes" id="UP000019335"/>
    </source>
</evidence>
<name>W7T2J5_9STRA</name>
<sequence>MSLKATSSKPYVYSNPESSISMDDKRSLRHLPSKTRLIPSVKHTRPSISSATSHSSTRAPLSSPSFWGKRTKVSVRCSRSNVQDCEAGHEKDFSEVESQKQREKVGRQCHMSYTRACSPFDLAVVERILKETSGEEIGPQKSELSDSKDRCVEVLKDHQRKKAQTGNDYKSVPRHIRLRYLPTECRQASTCIGPVKRTQDQAVVDMGTEMTHGIEGFEPTPCTDCKKEYCRPVCSPLLKLHQLSQVFAIRQWRGREMPCPHSAQSWTSDCCDDSMEQVIKRLADEIADELVEEAGMELEDVLRGGREPFSLSN</sequence>
<evidence type="ECO:0000256" key="1">
    <source>
        <dbReference type="SAM" id="MobiDB-lite"/>
    </source>
</evidence>
<dbReference type="EMBL" id="AZIL01002741">
    <property type="protein sequence ID" value="EWM20927.1"/>
    <property type="molecule type" value="Genomic_DNA"/>
</dbReference>
<reference evidence="2 3" key="1">
    <citation type="journal article" date="2014" name="Mol. Plant">
        <title>Chromosome Scale Genome Assembly and Transcriptome Profiling of Nannochloropsis gaditana in Nitrogen Depletion.</title>
        <authorList>
            <person name="Corteggiani Carpinelli E."/>
            <person name="Telatin A."/>
            <person name="Vitulo N."/>
            <person name="Forcato C."/>
            <person name="D'Angelo M."/>
            <person name="Schiavon R."/>
            <person name="Vezzi A."/>
            <person name="Giacometti G.M."/>
            <person name="Morosinotto T."/>
            <person name="Valle G."/>
        </authorList>
    </citation>
    <scope>NUCLEOTIDE SEQUENCE [LARGE SCALE GENOMIC DNA]</scope>
    <source>
        <strain evidence="2 3">B-31</strain>
    </source>
</reference>
<feature type="compositionally biased region" description="Low complexity" evidence="1">
    <location>
        <begin position="46"/>
        <end position="60"/>
    </location>
</feature>
<protein>
    <submittedName>
        <fullName evidence="2">Uncharacterized protein</fullName>
    </submittedName>
</protein>
<feature type="region of interest" description="Disordered" evidence="1">
    <location>
        <begin position="1"/>
        <end position="65"/>
    </location>
</feature>
<dbReference type="Proteomes" id="UP000019335">
    <property type="component" value="Unassembled WGS sequence"/>
</dbReference>